<organism evidence="2 3">
    <name type="scientific">Algoriphagus halophytocola</name>
    <dbReference type="NCBI Taxonomy" id="2991499"/>
    <lineage>
        <taxon>Bacteria</taxon>
        <taxon>Pseudomonadati</taxon>
        <taxon>Bacteroidota</taxon>
        <taxon>Cytophagia</taxon>
        <taxon>Cytophagales</taxon>
        <taxon>Cyclobacteriaceae</taxon>
        <taxon>Algoriphagus</taxon>
    </lineage>
</organism>
<gene>
    <name evidence="2" type="ORF">OM944_07405</name>
</gene>
<protein>
    <submittedName>
        <fullName evidence="2">Uncharacterized protein</fullName>
    </submittedName>
</protein>
<keyword evidence="1" id="KW-0472">Membrane</keyword>
<reference evidence="2" key="1">
    <citation type="submission" date="2022-10" db="EMBL/GenBank/DDBJ databases">
        <title>Algoriphagus sp. a novel bacteria isolate from halophytes salicornia europaea.</title>
        <authorList>
            <person name="Peng Y."/>
            <person name="Jiang L."/>
            <person name="Lee J."/>
        </authorList>
    </citation>
    <scope>NUCLEOTIDE SEQUENCE</scope>
    <source>
        <strain evidence="2">TR-M5</strain>
    </source>
</reference>
<dbReference type="RefSeq" id="WP_264811035.1">
    <property type="nucleotide sequence ID" value="NZ_CP110226.1"/>
</dbReference>
<keyword evidence="3" id="KW-1185">Reference proteome</keyword>
<proteinExistence type="predicted"/>
<accession>A0ABY6MLA8</accession>
<feature type="transmembrane region" description="Helical" evidence="1">
    <location>
        <begin position="6"/>
        <end position="24"/>
    </location>
</feature>
<keyword evidence="1" id="KW-0812">Transmembrane</keyword>
<evidence type="ECO:0000313" key="2">
    <source>
        <dbReference type="EMBL" id="UZD24319.1"/>
    </source>
</evidence>
<sequence length="174" mass="20088">MKTLQYILISAFALVILGGIVFLLQFDEGIQQEQVIVELINNRNNEKIYLIKTYWGLGDSRMAIGLDRELEGGVSNHYPDKFEEITASEYFYYKLSNDTLHIYGGIFRSPKENNFHTPVIIHKISNPESIHLSRNKKYKEKELSVFPPSVIDRFEYVDGLERGKSTPNKTQPQS</sequence>
<evidence type="ECO:0000313" key="3">
    <source>
        <dbReference type="Proteomes" id="UP001163156"/>
    </source>
</evidence>
<keyword evidence="1" id="KW-1133">Transmembrane helix</keyword>
<name>A0ABY6MLA8_9BACT</name>
<dbReference type="Proteomes" id="UP001163156">
    <property type="component" value="Chromosome"/>
</dbReference>
<evidence type="ECO:0000256" key="1">
    <source>
        <dbReference type="SAM" id="Phobius"/>
    </source>
</evidence>
<dbReference type="EMBL" id="CP110226">
    <property type="protein sequence ID" value="UZD24319.1"/>
    <property type="molecule type" value="Genomic_DNA"/>
</dbReference>